<accession>A0A2C6L3F6</accession>
<feature type="compositionally biased region" description="Low complexity" evidence="5">
    <location>
        <begin position="179"/>
        <end position="188"/>
    </location>
</feature>
<feature type="compositionally biased region" description="Basic residues" evidence="5">
    <location>
        <begin position="189"/>
        <end position="198"/>
    </location>
</feature>
<evidence type="ECO:0000256" key="2">
    <source>
        <dbReference type="ARBA" id="ARBA00022771"/>
    </source>
</evidence>
<dbReference type="PANTHER" id="PTHR14677">
    <property type="entry name" value="ARSENITE INDUCUBLE RNA ASSOCIATED PROTEIN AIP-1-RELATED"/>
    <property type="match status" value="1"/>
</dbReference>
<keyword evidence="8" id="KW-1185">Reference proteome</keyword>
<keyword evidence="3" id="KW-0862">Zinc</keyword>
<dbReference type="Pfam" id="PF01428">
    <property type="entry name" value="zf-AN1"/>
    <property type="match status" value="2"/>
</dbReference>
<evidence type="ECO:0000256" key="5">
    <source>
        <dbReference type="SAM" id="MobiDB-lite"/>
    </source>
</evidence>
<feature type="domain" description="AN1-type" evidence="6">
    <location>
        <begin position="95"/>
        <end position="145"/>
    </location>
</feature>
<dbReference type="OrthoDB" id="431929at2759"/>
<evidence type="ECO:0000259" key="6">
    <source>
        <dbReference type="PROSITE" id="PS51039"/>
    </source>
</evidence>
<dbReference type="EMBL" id="MIGC01001157">
    <property type="protein sequence ID" value="PHJ23377.1"/>
    <property type="molecule type" value="Genomic_DNA"/>
</dbReference>
<protein>
    <submittedName>
        <fullName evidence="7">An1 family zinc finger domain-containing protein</fullName>
    </submittedName>
</protein>
<dbReference type="PROSITE" id="PS51039">
    <property type="entry name" value="ZF_AN1"/>
    <property type="match status" value="2"/>
</dbReference>
<dbReference type="GO" id="GO:0005737">
    <property type="term" value="C:cytoplasm"/>
    <property type="evidence" value="ECO:0007669"/>
    <property type="project" value="TreeGrafter"/>
</dbReference>
<dbReference type="GO" id="GO:0008270">
    <property type="term" value="F:zinc ion binding"/>
    <property type="evidence" value="ECO:0007669"/>
    <property type="project" value="UniProtKB-KW"/>
</dbReference>
<dbReference type="InterPro" id="IPR000058">
    <property type="entry name" value="Znf_AN1"/>
</dbReference>
<gene>
    <name evidence="7" type="ORF">CSUI_002778</name>
</gene>
<proteinExistence type="predicted"/>
<evidence type="ECO:0000256" key="4">
    <source>
        <dbReference type="PROSITE-ProRule" id="PRU00449"/>
    </source>
</evidence>
<dbReference type="VEuPathDB" id="ToxoDB:CSUI_002778"/>
<feature type="domain" description="AN1-type" evidence="6">
    <location>
        <begin position="5"/>
        <end position="53"/>
    </location>
</feature>
<dbReference type="PANTHER" id="PTHR14677:SF20">
    <property type="entry name" value="ZINC FINGER AN1-TYPE CONTAINING 2A-RELATED"/>
    <property type="match status" value="1"/>
</dbReference>
<keyword evidence="1" id="KW-0479">Metal-binding</keyword>
<dbReference type="AlphaFoldDB" id="A0A2C6L3F6"/>
<feature type="compositionally biased region" description="Polar residues" evidence="5">
    <location>
        <begin position="158"/>
        <end position="173"/>
    </location>
</feature>
<evidence type="ECO:0000256" key="3">
    <source>
        <dbReference type="ARBA" id="ARBA00022833"/>
    </source>
</evidence>
<name>A0A2C6L3F6_9APIC</name>
<reference evidence="7 8" key="1">
    <citation type="journal article" date="2017" name="Int. J. Parasitol.">
        <title>The genome of the protozoan parasite Cystoisospora suis and a reverse vaccinology approach to identify vaccine candidates.</title>
        <authorList>
            <person name="Palmieri N."/>
            <person name="Shrestha A."/>
            <person name="Ruttkowski B."/>
            <person name="Beck T."/>
            <person name="Vogl C."/>
            <person name="Tomley F."/>
            <person name="Blake D.P."/>
            <person name="Joachim A."/>
        </authorList>
    </citation>
    <scope>NUCLEOTIDE SEQUENCE [LARGE SCALE GENOMIC DNA]</scope>
    <source>
        <strain evidence="7 8">Wien I</strain>
    </source>
</reference>
<dbReference type="Gene3D" id="4.10.1110.10">
    <property type="entry name" value="AN1-like Zinc finger"/>
    <property type="match status" value="2"/>
</dbReference>
<dbReference type="InterPro" id="IPR035896">
    <property type="entry name" value="AN1-like_Znf"/>
</dbReference>
<evidence type="ECO:0000313" key="8">
    <source>
        <dbReference type="Proteomes" id="UP000221165"/>
    </source>
</evidence>
<feature type="region of interest" description="Disordered" evidence="5">
    <location>
        <begin position="142"/>
        <end position="198"/>
    </location>
</feature>
<dbReference type="SMART" id="SM00154">
    <property type="entry name" value="ZnF_AN1"/>
    <property type="match status" value="2"/>
</dbReference>
<dbReference type="RefSeq" id="XP_067925053.1">
    <property type="nucleotide sequence ID" value="XM_068062977.1"/>
</dbReference>
<organism evidence="7 8">
    <name type="scientific">Cystoisospora suis</name>
    <dbReference type="NCBI Taxonomy" id="483139"/>
    <lineage>
        <taxon>Eukaryota</taxon>
        <taxon>Sar</taxon>
        <taxon>Alveolata</taxon>
        <taxon>Apicomplexa</taxon>
        <taxon>Conoidasida</taxon>
        <taxon>Coccidia</taxon>
        <taxon>Eucoccidiorida</taxon>
        <taxon>Eimeriorina</taxon>
        <taxon>Sarcocystidae</taxon>
        <taxon>Cystoisospora</taxon>
    </lineage>
</organism>
<comment type="caution">
    <text evidence="7">The sequence shown here is derived from an EMBL/GenBank/DDBJ whole genome shotgun (WGS) entry which is preliminary data.</text>
</comment>
<keyword evidence="2 4" id="KW-0863">Zinc-finger</keyword>
<sequence>MAAFSDKGDVCSEPLCGMRDFLPFNCNKCNKVFCVDHYAPDKHNCSRILAGDRRVYVCPTCLEAVPMRNEEVEEAAARRHRPQCQPDKYEERRRQLKGSTCPIKGCRERLTEITTYQCKLCNQSVCLKHRLQEDHDCQRVQQARKEKQQRSRGFRLFGSSTSSIAAKPASSSVGKEPARASSKQQRSSSKSKSRCVIS</sequence>
<dbReference type="SUPFAM" id="SSF118310">
    <property type="entry name" value="AN1-like Zinc finger"/>
    <property type="match status" value="2"/>
</dbReference>
<dbReference type="Proteomes" id="UP000221165">
    <property type="component" value="Unassembled WGS sequence"/>
</dbReference>
<dbReference type="GeneID" id="94426188"/>
<evidence type="ECO:0000313" key="7">
    <source>
        <dbReference type="EMBL" id="PHJ23377.1"/>
    </source>
</evidence>
<evidence type="ECO:0000256" key="1">
    <source>
        <dbReference type="ARBA" id="ARBA00022723"/>
    </source>
</evidence>